<accession>A0ABZ2FE43</accession>
<dbReference type="PANTHER" id="PTHR13822:SF10">
    <property type="entry name" value="ATP SYNTHASE EPSILON CHAIN, CHLOROPLASTIC"/>
    <property type="match status" value="1"/>
</dbReference>
<dbReference type="NCBIfam" id="TIGR01216">
    <property type="entry name" value="ATP_synt_epsi"/>
    <property type="match status" value="1"/>
</dbReference>
<evidence type="ECO:0000256" key="8">
    <source>
        <dbReference type="HAMAP-Rule" id="MF_00530"/>
    </source>
</evidence>
<comment type="function">
    <text evidence="8">Produces ATP from ADP in the presence of a proton gradient across the membrane.</text>
</comment>
<evidence type="ECO:0000256" key="1">
    <source>
        <dbReference type="ARBA" id="ARBA00004202"/>
    </source>
</evidence>
<name>A0ABZ2FE43_9MICO</name>
<dbReference type="Pfam" id="PF02823">
    <property type="entry name" value="ATP-synt_DE_N"/>
    <property type="match status" value="1"/>
</dbReference>
<evidence type="ECO:0000313" key="11">
    <source>
        <dbReference type="EMBL" id="WWF05593.1"/>
    </source>
</evidence>
<keyword evidence="7 8" id="KW-0066">ATP synthesis</keyword>
<keyword evidence="4 8" id="KW-0406">Ion transport</keyword>
<keyword evidence="8" id="KW-1003">Cell membrane</keyword>
<evidence type="ECO:0000256" key="3">
    <source>
        <dbReference type="ARBA" id="ARBA00022448"/>
    </source>
</evidence>
<keyword evidence="8" id="KW-0375">Hydrogen ion transport</keyword>
<gene>
    <name evidence="8" type="primary">atpC</name>
    <name evidence="11" type="ORF">N5P18_01585</name>
</gene>
<dbReference type="SUPFAM" id="SSF51344">
    <property type="entry name" value="Epsilon subunit of F1F0-ATP synthase N-terminal domain"/>
    <property type="match status" value="1"/>
</dbReference>
<evidence type="ECO:0000256" key="2">
    <source>
        <dbReference type="ARBA" id="ARBA00005712"/>
    </source>
</evidence>
<comment type="similarity">
    <text evidence="2 8 9">Belongs to the ATPase epsilon chain family.</text>
</comment>
<dbReference type="CDD" id="cd12152">
    <property type="entry name" value="F1-ATPase_delta"/>
    <property type="match status" value="1"/>
</dbReference>
<dbReference type="InterPro" id="IPR036771">
    <property type="entry name" value="ATPsynth_dsu/esu_N"/>
</dbReference>
<evidence type="ECO:0000256" key="5">
    <source>
        <dbReference type="ARBA" id="ARBA00023136"/>
    </source>
</evidence>
<dbReference type="Proteomes" id="UP001381003">
    <property type="component" value="Chromosome"/>
</dbReference>
<dbReference type="PANTHER" id="PTHR13822">
    <property type="entry name" value="ATP SYNTHASE DELTA/EPSILON CHAIN"/>
    <property type="match status" value="1"/>
</dbReference>
<evidence type="ECO:0000313" key="12">
    <source>
        <dbReference type="Proteomes" id="UP001381003"/>
    </source>
</evidence>
<keyword evidence="6 8" id="KW-0139">CF(1)</keyword>
<keyword evidence="3 8" id="KW-0813">Transport</keyword>
<protein>
    <recommendedName>
        <fullName evidence="8">ATP synthase epsilon chain</fullName>
    </recommendedName>
    <alternativeName>
        <fullName evidence="8">ATP synthase F1 sector epsilon subunit</fullName>
    </alternativeName>
    <alternativeName>
        <fullName evidence="8">F-ATPase epsilon subunit</fullName>
    </alternativeName>
</protein>
<dbReference type="HAMAP" id="MF_00530">
    <property type="entry name" value="ATP_synth_epsil_bac"/>
    <property type="match status" value="1"/>
</dbReference>
<reference evidence="11 12" key="1">
    <citation type="submission" date="2022-09" db="EMBL/GenBank/DDBJ databases">
        <title>Complete genome sequence of Janibacter terrae strain COS04-44, PCL-degrading bacteria isolated from oil spilled coast.</title>
        <authorList>
            <person name="Park H."/>
            <person name="Kim J.Y."/>
            <person name="An S.H."/>
            <person name="Lee C.M."/>
            <person name="Weon H.-Y."/>
        </authorList>
    </citation>
    <scope>NUCLEOTIDE SEQUENCE [LARGE SCALE GENOMIC DNA]</scope>
    <source>
        <strain evidence="11 12">COS04-44</strain>
    </source>
</reference>
<dbReference type="InterPro" id="IPR020546">
    <property type="entry name" value="ATP_synth_F1_dsu/esu_N"/>
</dbReference>
<evidence type="ECO:0000259" key="10">
    <source>
        <dbReference type="Pfam" id="PF02823"/>
    </source>
</evidence>
<comment type="subcellular location">
    <subcellularLocation>
        <location evidence="1 8">Cell membrane</location>
        <topology evidence="1 8">Peripheral membrane protein</topology>
    </subcellularLocation>
</comment>
<keyword evidence="12" id="KW-1185">Reference proteome</keyword>
<evidence type="ECO:0000256" key="9">
    <source>
        <dbReference type="RuleBase" id="RU003656"/>
    </source>
</evidence>
<evidence type="ECO:0000256" key="6">
    <source>
        <dbReference type="ARBA" id="ARBA00023196"/>
    </source>
</evidence>
<dbReference type="EMBL" id="CP104874">
    <property type="protein sequence ID" value="WWF05593.1"/>
    <property type="molecule type" value="Genomic_DNA"/>
</dbReference>
<organism evidence="11 12">
    <name type="scientific">Janibacter terrae</name>
    <dbReference type="NCBI Taxonomy" id="103817"/>
    <lineage>
        <taxon>Bacteria</taxon>
        <taxon>Bacillati</taxon>
        <taxon>Actinomycetota</taxon>
        <taxon>Actinomycetes</taxon>
        <taxon>Micrococcales</taxon>
        <taxon>Intrasporangiaceae</taxon>
        <taxon>Janibacter</taxon>
    </lineage>
</organism>
<dbReference type="RefSeq" id="WP_068325264.1">
    <property type="nucleotide sequence ID" value="NZ_CP104874.1"/>
</dbReference>
<dbReference type="Gene3D" id="2.60.15.10">
    <property type="entry name" value="F0F1 ATP synthase delta/epsilon subunit, N-terminal"/>
    <property type="match status" value="1"/>
</dbReference>
<proteinExistence type="inferred from homology"/>
<sequence>MSSLNVELVAADRKVWSGEATMVRARSTEGEIGIMPGHTPLLGVLVEGDVVIHTEGGDQTATVDGGFLSVDHDNVTIVAETVQAPAKA</sequence>
<keyword evidence="5 8" id="KW-0472">Membrane</keyword>
<comment type="subunit">
    <text evidence="8 9">F-type ATPases have 2 components, CF(1) - the catalytic core - and CF(0) - the membrane proton channel. CF(1) has five subunits: alpha(3), beta(3), gamma(1), delta(1), epsilon(1). CF(0) has three main subunits: a, b and c.</text>
</comment>
<feature type="domain" description="ATP synthase F1 complex delta/epsilon subunit N-terminal" evidence="10">
    <location>
        <begin position="4"/>
        <end position="81"/>
    </location>
</feature>
<evidence type="ECO:0000256" key="7">
    <source>
        <dbReference type="ARBA" id="ARBA00023310"/>
    </source>
</evidence>
<evidence type="ECO:0000256" key="4">
    <source>
        <dbReference type="ARBA" id="ARBA00023065"/>
    </source>
</evidence>
<dbReference type="NCBIfam" id="NF009977">
    <property type="entry name" value="PRK13442.1"/>
    <property type="match status" value="1"/>
</dbReference>
<dbReference type="InterPro" id="IPR001469">
    <property type="entry name" value="ATP_synth_F1_dsu/esu"/>
</dbReference>